<dbReference type="EMBL" id="NBYO01000001">
    <property type="protein sequence ID" value="OXT02493.1"/>
    <property type="molecule type" value="Genomic_DNA"/>
</dbReference>
<keyword evidence="2" id="KW-1185">Reference proteome</keyword>
<evidence type="ECO:0000313" key="1">
    <source>
        <dbReference type="EMBL" id="OXT02493.1"/>
    </source>
</evidence>
<organism evidence="1 2">
    <name type="scientific">Notoacmeibacter marinus</name>
    <dbReference type="NCBI Taxonomy" id="1876515"/>
    <lineage>
        <taxon>Bacteria</taxon>
        <taxon>Pseudomonadati</taxon>
        <taxon>Pseudomonadota</taxon>
        <taxon>Alphaproteobacteria</taxon>
        <taxon>Hyphomicrobiales</taxon>
        <taxon>Notoacmeibacteraceae</taxon>
        <taxon>Notoacmeibacter</taxon>
    </lineage>
</organism>
<protein>
    <submittedName>
        <fullName evidence="1">Uncharacterized protein</fullName>
    </submittedName>
</protein>
<comment type="caution">
    <text evidence="1">The sequence shown here is derived from an EMBL/GenBank/DDBJ whole genome shotgun (WGS) entry which is preliminary data.</text>
</comment>
<gene>
    <name evidence="1" type="ORF">B7H23_06240</name>
</gene>
<accession>A0A231V2T5</accession>
<name>A0A231V2T5_9HYPH</name>
<sequence length="113" mass="12540">MRFFDEGDDLWSEDGETTASGAEEPIAVSFCKLVGVVAGQLRDIAARLDVDQDWPVDQLDSQSLDFLQNLDLHSQQLKEMAELLSHVDAMPKAQDMVEIGTCLESIARLMRDG</sequence>
<proteinExistence type="predicted"/>
<dbReference type="RefSeq" id="WP_094076448.1">
    <property type="nucleotide sequence ID" value="NZ_NBYO01000001.1"/>
</dbReference>
<dbReference type="Proteomes" id="UP000215405">
    <property type="component" value="Unassembled WGS sequence"/>
</dbReference>
<evidence type="ECO:0000313" key="2">
    <source>
        <dbReference type="Proteomes" id="UP000215405"/>
    </source>
</evidence>
<dbReference type="AlphaFoldDB" id="A0A231V2T5"/>
<reference evidence="2" key="1">
    <citation type="journal article" date="2017" name="Int. J. Syst. Evol. Microbiol.">
        <title>Notoacmeibacter marinus gen. nov., sp. nov., isolated from the gut of a limpet and proposal of Notoacmeibacteraceae fam. nov. in the order Rhizobiales of the class Alphaproteobacteria.</title>
        <authorList>
            <person name="Huang Z."/>
            <person name="Guo F."/>
            <person name="Lai Q."/>
        </authorList>
    </citation>
    <scope>NUCLEOTIDE SEQUENCE [LARGE SCALE GENOMIC DNA]</scope>
    <source>
        <strain evidence="2">XMTR2A4</strain>
    </source>
</reference>